<dbReference type="InterPro" id="IPR036291">
    <property type="entry name" value="NAD(P)-bd_dom_sf"/>
</dbReference>
<dbReference type="SUPFAM" id="SSF51735">
    <property type="entry name" value="NAD(P)-binding Rossmann-fold domains"/>
    <property type="match status" value="1"/>
</dbReference>
<gene>
    <name evidence="2" type="ORF">CEY11_07540</name>
</gene>
<dbReference type="Gene3D" id="3.40.50.720">
    <property type="entry name" value="NAD(P)-binding Rossmann-like Domain"/>
    <property type="match status" value="1"/>
</dbReference>
<evidence type="ECO:0000259" key="1">
    <source>
        <dbReference type="SMART" id="SM00881"/>
    </source>
</evidence>
<dbReference type="SUPFAM" id="SSF52210">
    <property type="entry name" value="Succinyl-CoA synthetase domains"/>
    <property type="match status" value="2"/>
</dbReference>
<organism evidence="2 3">
    <name type="scientific">Candidimonas nitroreducens</name>
    <dbReference type="NCBI Taxonomy" id="683354"/>
    <lineage>
        <taxon>Bacteria</taxon>
        <taxon>Pseudomonadati</taxon>
        <taxon>Pseudomonadota</taxon>
        <taxon>Betaproteobacteria</taxon>
        <taxon>Burkholderiales</taxon>
        <taxon>Alcaligenaceae</taxon>
        <taxon>Candidimonas</taxon>
    </lineage>
</organism>
<dbReference type="SMART" id="SM00881">
    <property type="entry name" value="CoA_binding"/>
    <property type="match status" value="1"/>
</dbReference>
<comment type="caution">
    <text evidence="2">The sequence shown here is derived from an EMBL/GenBank/DDBJ whole genome shotgun (WGS) entry which is preliminary data.</text>
</comment>
<dbReference type="Gene3D" id="3.30.1490.20">
    <property type="entry name" value="ATP-grasp fold, A domain"/>
    <property type="match status" value="1"/>
</dbReference>
<dbReference type="InterPro" id="IPR003781">
    <property type="entry name" value="CoA-bd"/>
</dbReference>
<dbReference type="InterPro" id="IPR013815">
    <property type="entry name" value="ATP_grasp_subdomain_1"/>
</dbReference>
<keyword evidence="3" id="KW-1185">Reference proteome</keyword>
<dbReference type="OrthoDB" id="8664175at2"/>
<reference evidence="3" key="1">
    <citation type="submission" date="2017-06" db="EMBL/GenBank/DDBJ databases">
        <title>Herbaspirillum phytohormonus sp. nov., isolated from the root nodule of Robinia pseudoacacia in lead-zinc mine.</title>
        <authorList>
            <person name="Fan M."/>
            <person name="Lin Y."/>
        </authorList>
    </citation>
    <scope>NUCLEOTIDE SEQUENCE [LARGE SCALE GENOMIC DNA]</scope>
    <source>
        <strain evidence="3">SC-089</strain>
    </source>
</reference>
<dbReference type="Gene3D" id="3.40.50.261">
    <property type="entry name" value="Succinyl-CoA synthetase domains"/>
    <property type="match status" value="2"/>
</dbReference>
<dbReference type="InterPro" id="IPR032875">
    <property type="entry name" value="Succ_CoA_lig_flav_dom"/>
</dbReference>
<sequence length="713" mass="77799">MRRDLNLDAIPLEKTADSSRLDAVFRPRSVCLVGVSADPARLNHAPLNLLRMHDFPGDIHLVNPKYDVIDGLPCHRCVEDVPYGVDLALVMVPAAEVPDTLEHCCDRGMKAAIVLSSGFEEIEGGVTLVEQMRRICSEHNLTLIGPNCEGVWSVAASTILTFGSAAKRQRLYHAPLAVVSQSGAMSGAVARHLQDQGYGCSYVVSVGNETDTSLLDVTDWLLDQDDVAHILFFMEGLRDGVRLKRIVDKARRRNVTLVALKSGNSAVGAEAAASHTGKIATPYAIYRDVFAQFGILQVDSLTDLVEIAQVLLAMNPPRRSKQANQGGVAVCSIPGGTRALTADLCGANDVPLACFQDETVDALEQNLPRFGYFKNPIDLTGQVLSRPNMLNDALEIVAKDPNTEALIVQFANRGLHDVRKYEDALARIAREYRLPVVVSLLSDEMPPEERRHHAESGVFVARDPRDAVRWLAWLYRVRETISCSGQESGQERQGEIQWAPSDTWRGTLGLLDKVGIKTPRFAVLRPVQDAARACADLVYPVALKAMPEDVEHKTDLGAVALNLHNATEVDRMARTIRERIGKPENDLLVQEMIRDGVEASLAVMRNPDFGAVLAIGAGGVMVELLQDVAYLALPATEIQIHAAVGRLHLSRLLAGFRGMPLVDRQALVRAAARLGDAFLNMKASVQEIELNPVFVRPNGQGVVAVDVLVRRSA</sequence>
<dbReference type="EMBL" id="NJIH01000004">
    <property type="protein sequence ID" value="OWT61695.1"/>
    <property type="molecule type" value="Genomic_DNA"/>
</dbReference>
<dbReference type="PANTHER" id="PTHR42793">
    <property type="entry name" value="COA BINDING DOMAIN CONTAINING PROTEIN"/>
    <property type="match status" value="1"/>
</dbReference>
<dbReference type="InterPro" id="IPR016102">
    <property type="entry name" value="Succinyl-CoA_synth-like"/>
</dbReference>
<dbReference type="SUPFAM" id="SSF56059">
    <property type="entry name" value="Glutathione synthetase ATP-binding domain-like"/>
    <property type="match status" value="1"/>
</dbReference>
<dbReference type="Pfam" id="PF13380">
    <property type="entry name" value="CoA_binding_2"/>
    <property type="match status" value="1"/>
</dbReference>
<dbReference type="GO" id="GO:0005524">
    <property type="term" value="F:ATP binding"/>
    <property type="evidence" value="ECO:0007669"/>
    <property type="project" value="InterPro"/>
</dbReference>
<dbReference type="RefSeq" id="WP_088602782.1">
    <property type="nucleotide sequence ID" value="NZ_NJIH01000004.1"/>
</dbReference>
<dbReference type="AlphaFoldDB" id="A0A225MKI1"/>
<dbReference type="PANTHER" id="PTHR42793:SF1">
    <property type="entry name" value="PEPTIDYL-LYSINE N-ACETYLTRANSFERASE PATZ"/>
    <property type="match status" value="1"/>
</dbReference>
<name>A0A225MKI1_9BURK</name>
<dbReference type="Gene3D" id="3.30.470.20">
    <property type="entry name" value="ATP-grasp fold, B domain"/>
    <property type="match status" value="1"/>
</dbReference>
<proteinExistence type="predicted"/>
<dbReference type="Proteomes" id="UP000214603">
    <property type="component" value="Unassembled WGS sequence"/>
</dbReference>
<feature type="domain" description="CoA-binding" evidence="1">
    <location>
        <begin position="24"/>
        <end position="119"/>
    </location>
</feature>
<protein>
    <recommendedName>
        <fullName evidence="1">CoA-binding domain-containing protein</fullName>
    </recommendedName>
</protein>
<evidence type="ECO:0000313" key="3">
    <source>
        <dbReference type="Proteomes" id="UP000214603"/>
    </source>
</evidence>
<dbReference type="Pfam" id="PF13549">
    <property type="entry name" value="ATP-grasp_5"/>
    <property type="match status" value="1"/>
</dbReference>
<accession>A0A225MKI1</accession>
<dbReference type="Pfam" id="PF13607">
    <property type="entry name" value="Succ_CoA_lig"/>
    <property type="match status" value="1"/>
</dbReference>
<evidence type="ECO:0000313" key="2">
    <source>
        <dbReference type="EMBL" id="OWT61695.1"/>
    </source>
</evidence>